<evidence type="ECO:0000313" key="5">
    <source>
        <dbReference type="EMBL" id="GIM91581.1"/>
    </source>
</evidence>
<dbReference type="InterPro" id="IPR016032">
    <property type="entry name" value="Sig_transdc_resp-reg_C-effctor"/>
</dbReference>
<keyword evidence="2" id="KW-0067">ATP-binding</keyword>
<dbReference type="Pfam" id="PF13191">
    <property type="entry name" value="AAA_16"/>
    <property type="match status" value="1"/>
</dbReference>
<keyword evidence="6" id="KW-1185">Reference proteome</keyword>
<dbReference type="GO" id="GO:0003677">
    <property type="term" value="F:DNA binding"/>
    <property type="evidence" value="ECO:0007669"/>
    <property type="project" value="InterPro"/>
</dbReference>
<dbReference type="InterPro" id="IPR041664">
    <property type="entry name" value="AAA_16"/>
</dbReference>
<proteinExistence type="predicted"/>
<gene>
    <name evidence="5" type="ORF">Ato02nite_033740</name>
</gene>
<dbReference type="SUPFAM" id="SSF46894">
    <property type="entry name" value="C-terminal effector domain of the bipartite response regulators"/>
    <property type="match status" value="1"/>
</dbReference>
<dbReference type="PANTHER" id="PTHR16305:SF35">
    <property type="entry name" value="TRANSCRIPTIONAL ACTIVATOR DOMAIN"/>
    <property type="match status" value="1"/>
</dbReference>
<dbReference type="EMBL" id="BOQN01000049">
    <property type="protein sequence ID" value="GIM91581.1"/>
    <property type="molecule type" value="Genomic_DNA"/>
</dbReference>
<organism evidence="5 6">
    <name type="scientific">Paractinoplanes toevensis</name>
    <dbReference type="NCBI Taxonomy" id="571911"/>
    <lineage>
        <taxon>Bacteria</taxon>
        <taxon>Bacillati</taxon>
        <taxon>Actinomycetota</taxon>
        <taxon>Actinomycetes</taxon>
        <taxon>Micromonosporales</taxon>
        <taxon>Micromonosporaceae</taxon>
        <taxon>Paractinoplanes</taxon>
    </lineage>
</organism>
<dbReference type="GO" id="GO:0005524">
    <property type="term" value="F:ATP binding"/>
    <property type="evidence" value="ECO:0007669"/>
    <property type="project" value="UniProtKB-KW"/>
</dbReference>
<accession>A0A919W821</accession>
<dbReference type="PROSITE" id="PS50043">
    <property type="entry name" value="HTH_LUXR_2"/>
    <property type="match status" value="1"/>
</dbReference>
<comment type="caution">
    <text evidence="5">The sequence shown here is derived from an EMBL/GenBank/DDBJ whole genome shotgun (WGS) entry which is preliminary data.</text>
</comment>
<dbReference type="Gene3D" id="3.40.50.300">
    <property type="entry name" value="P-loop containing nucleotide triphosphate hydrolases"/>
    <property type="match status" value="1"/>
</dbReference>
<dbReference type="Proteomes" id="UP000677082">
    <property type="component" value="Unassembled WGS sequence"/>
</dbReference>
<dbReference type="SMART" id="SM00421">
    <property type="entry name" value="HTH_LUXR"/>
    <property type="match status" value="1"/>
</dbReference>
<dbReference type="AlphaFoldDB" id="A0A919W821"/>
<evidence type="ECO:0000313" key="6">
    <source>
        <dbReference type="Proteomes" id="UP000677082"/>
    </source>
</evidence>
<keyword evidence="1" id="KW-0547">Nucleotide-binding</keyword>
<dbReference type="PRINTS" id="PR00038">
    <property type="entry name" value="HTHLUXR"/>
</dbReference>
<dbReference type="GO" id="GO:0004016">
    <property type="term" value="F:adenylate cyclase activity"/>
    <property type="evidence" value="ECO:0007669"/>
    <property type="project" value="TreeGrafter"/>
</dbReference>
<dbReference type="RefSeq" id="WP_213007486.1">
    <property type="nucleotide sequence ID" value="NZ_BOQN01000049.1"/>
</dbReference>
<dbReference type="Pfam" id="PF00196">
    <property type="entry name" value="GerE"/>
    <property type="match status" value="1"/>
</dbReference>
<feature type="region of interest" description="Disordered" evidence="3">
    <location>
        <begin position="927"/>
        <end position="949"/>
    </location>
</feature>
<dbReference type="InterPro" id="IPR036388">
    <property type="entry name" value="WH-like_DNA-bd_sf"/>
</dbReference>
<dbReference type="SUPFAM" id="SSF48452">
    <property type="entry name" value="TPR-like"/>
    <property type="match status" value="1"/>
</dbReference>
<dbReference type="InterPro" id="IPR000792">
    <property type="entry name" value="Tscrpt_reg_LuxR_C"/>
</dbReference>
<reference evidence="5 6" key="1">
    <citation type="submission" date="2021-03" db="EMBL/GenBank/DDBJ databases">
        <title>Whole genome shotgun sequence of Actinoplanes toevensis NBRC 105298.</title>
        <authorList>
            <person name="Komaki H."/>
            <person name="Tamura T."/>
        </authorList>
    </citation>
    <scope>NUCLEOTIDE SEQUENCE [LARGE SCALE GENOMIC DNA]</scope>
    <source>
        <strain evidence="5 6">NBRC 105298</strain>
    </source>
</reference>
<evidence type="ECO:0000256" key="2">
    <source>
        <dbReference type="ARBA" id="ARBA00022840"/>
    </source>
</evidence>
<name>A0A919W821_9ACTN</name>
<sequence>MTIPVEVSSTNHIVGREMVLGHFDTFLEAARAGHGGGVVLFGESGIGKTTVLRSVTGRAIGMTVLAATGLKSEATLAFATLGDLLRPLLPHLDELPSPQAAALRTALALEDGTAALGRYAVCLGVLTLLSVAAETRPVLVVVDDAQWMDTESAGALMFAARRLENDAVLVILAHRDEPGREFDPAGLTAFHLAGLDRAATGTLLASFSTEPVAPAVADRLHAVTGGNPLAVREIGRRLSTAELAARLAMPDPLPIGGEVRRMFAARLDSLPAPTRLALLVLALSSSAAAGRLTGPLHALGLDSSTLEPARTAGLITADSSQVCFAHPLIRSVVQADTTAIARQDAYAALSATTTGDEALLYRAAGATGPDDALAAELEAAADRTRDRLGFAGATRMLHRAATLTTGPEHRARRLLAAAGAALIAGRADEAAAWLETARELTGDPALIAEVELTRGRALTMRGTPAIAREVLVGAADAVAGHDARGAAWLLSEAVLPACTEGRIDDAVALGDRAVAIADRVGAAAERGQSRLVLAQAHALSGRTHTALRTITELRPYLDRLDPVADGMVLSMLGAAQSWLERPADARQTLDRVVNACRRAGALGPLAIALSHRCETARQAGEWARARADGEESLRLAGETWQPLTLGFVQVLLARLDAAQGRAETAEWRLAESRQMSGPLGTSGLVFWERGVLGLLHLAGGRPEEAIDSLEPVREFAERHGLGNPCVVPWEPDLVEAYWRAGRPDHAAERLASFGRRAAATGLSGAAAAVQRCHGLLVTDAAAAERHFRNAMALHERCHRPFEQARTALCHGEVMRRHRRIAGSREPLAEALHTFRRLGAEPFAERAAAELAAAGGRAGRPAGDAAAIQQLSPQELQVAMAAVRGHSNPAIAGLLFLSRKTVEAHLSRVYRKLGISSRTQLTASLATVDVAEPPAPDRADIGPEPGSRTP</sequence>
<evidence type="ECO:0000256" key="3">
    <source>
        <dbReference type="SAM" id="MobiDB-lite"/>
    </source>
</evidence>
<dbReference type="PROSITE" id="PS00622">
    <property type="entry name" value="HTH_LUXR_1"/>
    <property type="match status" value="1"/>
</dbReference>
<dbReference type="InterPro" id="IPR011990">
    <property type="entry name" value="TPR-like_helical_dom_sf"/>
</dbReference>
<feature type="domain" description="HTH luxR-type" evidence="4">
    <location>
        <begin position="863"/>
        <end position="928"/>
    </location>
</feature>
<protein>
    <submittedName>
        <fullName evidence="5">Helix-turn-helix transcriptional regulator</fullName>
    </submittedName>
</protein>
<evidence type="ECO:0000259" key="4">
    <source>
        <dbReference type="PROSITE" id="PS50043"/>
    </source>
</evidence>
<dbReference type="GO" id="GO:0005737">
    <property type="term" value="C:cytoplasm"/>
    <property type="evidence" value="ECO:0007669"/>
    <property type="project" value="TreeGrafter"/>
</dbReference>
<dbReference type="Gene3D" id="1.10.10.10">
    <property type="entry name" value="Winged helix-like DNA-binding domain superfamily/Winged helix DNA-binding domain"/>
    <property type="match status" value="1"/>
</dbReference>
<dbReference type="GO" id="GO:0006355">
    <property type="term" value="P:regulation of DNA-templated transcription"/>
    <property type="evidence" value="ECO:0007669"/>
    <property type="project" value="InterPro"/>
</dbReference>
<evidence type="ECO:0000256" key="1">
    <source>
        <dbReference type="ARBA" id="ARBA00022741"/>
    </source>
</evidence>
<dbReference type="CDD" id="cd06170">
    <property type="entry name" value="LuxR_C_like"/>
    <property type="match status" value="1"/>
</dbReference>
<dbReference type="InterPro" id="IPR027417">
    <property type="entry name" value="P-loop_NTPase"/>
</dbReference>
<dbReference type="SUPFAM" id="SSF52540">
    <property type="entry name" value="P-loop containing nucleoside triphosphate hydrolases"/>
    <property type="match status" value="1"/>
</dbReference>
<dbReference type="Gene3D" id="1.25.40.10">
    <property type="entry name" value="Tetratricopeptide repeat domain"/>
    <property type="match status" value="1"/>
</dbReference>
<dbReference type="PANTHER" id="PTHR16305">
    <property type="entry name" value="TESTICULAR SOLUBLE ADENYLYL CYCLASE"/>
    <property type="match status" value="1"/>
</dbReference>